<dbReference type="SUPFAM" id="SSF51735">
    <property type="entry name" value="NAD(P)-binding Rossmann-fold domains"/>
    <property type="match status" value="1"/>
</dbReference>
<sequence>MIKERSRGEVYQQTEEKSKKLQRELNALKEDHAEEIQKLANQVRRDIPDIEEGQNYLEAAVVAKNSEAMEGVKKNKFVCIKHHINGSPEESDFEVKTETIGWSVGSKEVIVKNLYVSVDPYQLNRMKSHCSSQAAISFATAITPGHGIDAYGVGRVVASGRAELAKDELVVGLLTWGEYSIIEEGRLLNKLDPMGLPLPAYVGALGFSGLSAYGGFFEICKPKKGESVFVSAASGSVGSLVGQYAKLFDCHVVGCAGTQQKVDLLKEKLGFDDAFNYKNESNLKSALKRYFPQGIDIYFDNVGGEMLEAAVANMNSFGRVAVCGAISEYTGNQKRAALEMLDVVYKRITIQGFLAADYVKCYAEFISTTTDHLRSSKMQAICDISHGVESVPCAFVGLFRGDNIGKKIVQIADE</sequence>
<dbReference type="InterPro" id="IPR011032">
    <property type="entry name" value="GroES-like_sf"/>
</dbReference>
<name>A0AAE1WP44_9LAMI</name>
<dbReference type="Pfam" id="PF16884">
    <property type="entry name" value="ADH_N_2"/>
    <property type="match status" value="1"/>
</dbReference>
<keyword evidence="5" id="KW-1185">Reference proteome</keyword>
<dbReference type="EMBL" id="JACGWL010000008">
    <property type="protein sequence ID" value="KAK4397042.1"/>
    <property type="molecule type" value="Genomic_DNA"/>
</dbReference>
<reference evidence="4" key="2">
    <citation type="journal article" date="2024" name="Plant">
        <title>Genomic evolution and insights into agronomic trait innovations of Sesamum species.</title>
        <authorList>
            <person name="Miao H."/>
            <person name="Wang L."/>
            <person name="Qu L."/>
            <person name="Liu H."/>
            <person name="Sun Y."/>
            <person name="Le M."/>
            <person name="Wang Q."/>
            <person name="Wei S."/>
            <person name="Zheng Y."/>
            <person name="Lin W."/>
            <person name="Duan Y."/>
            <person name="Cao H."/>
            <person name="Xiong S."/>
            <person name="Wang X."/>
            <person name="Wei L."/>
            <person name="Li C."/>
            <person name="Ma Q."/>
            <person name="Ju M."/>
            <person name="Zhao R."/>
            <person name="Li G."/>
            <person name="Mu C."/>
            <person name="Tian Q."/>
            <person name="Mei H."/>
            <person name="Zhang T."/>
            <person name="Gao T."/>
            <person name="Zhang H."/>
        </authorList>
    </citation>
    <scope>NUCLEOTIDE SEQUENCE</scope>
    <source>
        <strain evidence="4">K16</strain>
    </source>
</reference>
<dbReference type="InterPro" id="IPR041694">
    <property type="entry name" value="ADH_N_2"/>
</dbReference>
<protein>
    <submittedName>
        <fullName evidence="4">2-alkenal reductase (NADP(+)-dependent)</fullName>
    </submittedName>
</protein>
<dbReference type="SUPFAM" id="SSF50129">
    <property type="entry name" value="GroES-like"/>
    <property type="match status" value="1"/>
</dbReference>
<comment type="caution">
    <text evidence="4">The sequence shown here is derived from an EMBL/GenBank/DDBJ whole genome shotgun (WGS) entry which is preliminary data.</text>
</comment>
<evidence type="ECO:0000313" key="5">
    <source>
        <dbReference type="Proteomes" id="UP001289374"/>
    </source>
</evidence>
<evidence type="ECO:0000259" key="3">
    <source>
        <dbReference type="SMART" id="SM00829"/>
    </source>
</evidence>
<feature type="coiled-coil region" evidence="2">
    <location>
        <begin position="11"/>
        <end position="45"/>
    </location>
</feature>
<gene>
    <name evidence="4" type="ORF">Sango_1540800</name>
</gene>
<evidence type="ECO:0000313" key="4">
    <source>
        <dbReference type="EMBL" id="KAK4397042.1"/>
    </source>
</evidence>
<dbReference type="Pfam" id="PF00107">
    <property type="entry name" value="ADH_zinc_N"/>
    <property type="match status" value="1"/>
</dbReference>
<dbReference type="PANTHER" id="PTHR43205">
    <property type="entry name" value="PROSTAGLANDIN REDUCTASE"/>
    <property type="match status" value="1"/>
</dbReference>
<evidence type="ECO:0000256" key="2">
    <source>
        <dbReference type="SAM" id="Coils"/>
    </source>
</evidence>
<evidence type="ECO:0000256" key="1">
    <source>
        <dbReference type="ARBA" id="ARBA00023002"/>
    </source>
</evidence>
<dbReference type="InterPro" id="IPR020843">
    <property type="entry name" value="ER"/>
</dbReference>
<feature type="domain" description="Enoyl reductase (ER)" evidence="3">
    <location>
        <begin position="86"/>
        <end position="409"/>
    </location>
</feature>
<dbReference type="Gene3D" id="3.40.50.720">
    <property type="entry name" value="NAD(P)-binding Rossmann-like Domain"/>
    <property type="match status" value="1"/>
</dbReference>
<dbReference type="Gene3D" id="3.90.180.10">
    <property type="entry name" value="Medium-chain alcohol dehydrogenases, catalytic domain"/>
    <property type="match status" value="1"/>
</dbReference>
<dbReference type="AlphaFoldDB" id="A0AAE1WP44"/>
<dbReference type="Proteomes" id="UP001289374">
    <property type="component" value="Unassembled WGS sequence"/>
</dbReference>
<dbReference type="InterPro" id="IPR013149">
    <property type="entry name" value="ADH-like_C"/>
</dbReference>
<keyword evidence="1" id="KW-0560">Oxidoreductase</keyword>
<dbReference type="InterPro" id="IPR045010">
    <property type="entry name" value="MDR_fam"/>
</dbReference>
<dbReference type="SMART" id="SM00829">
    <property type="entry name" value="PKS_ER"/>
    <property type="match status" value="1"/>
</dbReference>
<proteinExistence type="predicted"/>
<organism evidence="4 5">
    <name type="scientific">Sesamum angolense</name>
    <dbReference type="NCBI Taxonomy" id="2727404"/>
    <lineage>
        <taxon>Eukaryota</taxon>
        <taxon>Viridiplantae</taxon>
        <taxon>Streptophyta</taxon>
        <taxon>Embryophyta</taxon>
        <taxon>Tracheophyta</taxon>
        <taxon>Spermatophyta</taxon>
        <taxon>Magnoliopsida</taxon>
        <taxon>eudicotyledons</taxon>
        <taxon>Gunneridae</taxon>
        <taxon>Pentapetalae</taxon>
        <taxon>asterids</taxon>
        <taxon>lamiids</taxon>
        <taxon>Lamiales</taxon>
        <taxon>Pedaliaceae</taxon>
        <taxon>Sesamum</taxon>
    </lineage>
</organism>
<dbReference type="GO" id="GO:0016628">
    <property type="term" value="F:oxidoreductase activity, acting on the CH-CH group of donors, NAD or NADP as acceptor"/>
    <property type="evidence" value="ECO:0007669"/>
    <property type="project" value="InterPro"/>
</dbReference>
<accession>A0AAE1WP44</accession>
<dbReference type="FunFam" id="3.40.50.720:FF:000121">
    <property type="entry name" value="Prostaglandin reductase 2"/>
    <property type="match status" value="1"/>
</dbReference>
<reference evidence="4" key="1">
    <citation type="submission" date="2020-06" db="EMBL/GenBank/DDBJ databases">
        <authorList>
            <person name="Li T."/>
            <person name="Hu X."/>
            <person name="Zhang T."/>
            <person name="Song X."/>
            <person name="Zhang H."/>
            <person name="Dai N."/>
            <person name="Sheng W."/>
            <person name="Hou X."/>
            <person name="Wei L."/>
        </authorList>
    </citation>
    <scope>NUCLEOTIDE SEQUENCE</scope>
    <source>
        <strain evidence="4">K16</strain>
        <tissue evidence="4">Leaf</tissue>
    </source>
</reference>
<dbReference type="InterPro" id="IPR036291">
    <property type="entry name" value="NAD(P)-bd_dom_sf"/>
</dbReference>
<keyword evidence="2" id="KW-0175">Coiled coil</keyword>
<dbReference type="PANTHER" id="PTHR43205:SF12">
    <property type="entry name" value="OS06G0602900 PROTEIN"/>
    <property type="match status" value="1"/>
</dbReference>